<dbReference type="KEGG" id="ncu:F0U83_11445"/>
<dbReference type="Pfam" id="PF12843">
    <property type="entry name" value="QSregVF_b"/>
    <property type="match status" value="1"/>
</dbReference>
<sequence>MNELQPQQLKKIATMKMPFGKYAGRILVDLPEPYICWFEKKGYPNGELGALLKTLYEIKLNGLESLLTPLRESNRGD</sequence>
<protein>
    <submittedName>
        <fullName evidence="1">DUF3820 family protein</fullName>
    </submittedName>
</protein>
<dbReference type="OrthoDB" id="9807855at2"/>
<name>A0A5P1RCC8_9GAMM</name>
<dbReference type="RefSeq" id="WP_138987080.1">
    <property type="nucleotide sequence ID" value="NZ_CP043869.1"/>
</dbReference>
<proteinExistence type="predicted"/>
<dbReference type="EMBL" id="CP043869">
    <property type="protein sequence ID" value="QEQ97278.1"/>
    <property type="molecule type" value="Genomic_DNA"/>
</dbReference>
<dbReference type="InterPro" id="IPR024530">
    <property type="entry name" value="QSregVF_b"/>
</dbReference>
<keyword evidence="2" id="KW-1185">Reference proteome</keyword>
<dbReference type="Proteomes" id="UP000324760">
    <property type="component" value="Chromosome"/>
</dbReference>
<gene>
    <name evidence="1" type="ORF">F0U83_11445</name>
</gene>
<evidence type="ECO:0000313" key="1">
    <source>
        <dbReference type="EMBL" id="QEQ97278.1"/>
    </source>
</evidence>
<dbReference type="AlphaFoldDB" id="A0A5P1RCC8"/>
<accession>A0A5P1RCC8</accession>
<organism evidence="1 2">
    <name type="scientific">Neptunomonas concharum</name>
    <dbReference type="NCBI Taxonomy" id="1031538"/>
    <lineage>
        <taxon>Bacteria</taxon>
        <taxon>Pseudomonadati</taxon>
        <taxon>Pseudomonadota</taxon>
        <taxon>Gammaproteobacteria</taxon>
        <taxon>Oceanospirillales</taxon>
        <taxon>Oceanospirillaceae</taxon>
        <taxon>Neptunomonas</taxon>
    </lineage>
</organism>
<evidence type="ECO:0000313" key="2">
    <source>
        <dbReference type="Proteomes" id="UP000324760"/>
    </source>
</evidence>
<reference evidence="1 2" key="1">
    <citation type="journal article" date="2019" name="Biochem. Eng. J.">
        <title>Metabolic engineering of the marine bacteria Neptunomonas concharum for the production of acetoin and meso-2,3-butanediol from acetate.</title>
        <authorList>
            <person name="Li W."/>
            <person name="Pu N."/>
            <person name="Liu C.-X."/>
            <person name="Yuan Q.-P."/>
            <person name="Li Z.-J."/>
        </authorList>
    </citation>
    <scope>NUCLEOTIDE SEQUENCE [LARGE SCALE GENOMIC DNA]</scope>
    <source>
        <strain evidence="1 2">JCM17730</strain>
    </source>
</reference>